<keyword evidence="2" id="KW-0805">Transcription regulation</keyword>
<dbReference type="InterPro" id="IPR038538">
    <property type="entry name" value="MTERF_sf"/>
</dbReference>
<dbReference type="GO" id="GO:0006353">
    <property type="term" value="P:DNA-templated transcription termination"/>
    <property type="evidence" value="ECO:0007669"/>
    <property type="project" value="UniProtKB-KW"/>
</dbReference>
<dbReference type="SMART" id="SM00733">
    <property type="entry name" value="Mterf"/>
    <property type="match status" value="7"/>
</dbReference>
<gene>
    <name evidence="4" type="ORF">M569_09002</name>
</gene>
<evidence type="ECO:0000313" key="4">
    <source>
        <dbReference type="EMBL" id="EPS65777.1"/>
    </source>
</evidence>
<name>S8E0C6_9LAMI</name>
<dbReference type="Pfam" id="PF02536">
    <property type="entry name" value="mTERF"/>
    <property type="match status" value="2"/>
</dbReference>
<keyword evidence="5" id="KW-1185">Reference proteome</keyword>
<dbReference type="GO" id="GO:0003676">
    <property type="term" value="F:nucleic acid binding"/>
    <property type="evidence" value="ECO:0007669"/>
    <property type="project" value="InterPro"/>
</dbReference>
<evidence type="ECO:0000256" key="1">
    <source>
        <dbReference type="ARBA" id="ARBA00007692"/>
    </source>
</evidence>
<dbReference type="PANTHER" id="PTHR13068">
    <property type="entry name" value="CGI-12 PROTEIN-RELATED"/>
    <property type="match status" value="1"/>
</dbReference>
<evidence type="ECO:0008006" key="6">
    <source>
        <dbReference type="Google" id="ProtNLM"/>
    </source>
</evidence>
<evidence type="ECO:0000313" key="5">
    <source>
        <dbReference type="Proteomes" id="UP000015453"/>
    </source>
</evidence>
<keyword evidence="2" id="KW-0804">Transcription</keyword>
<comment type="similarity">
    <text evidence="1">Belongs to the mTERF family.</text>
</comment>
<evidence type="ECO:0000256" key="3">
    <source>
        <dbReference type="ARBA" id="ARBA00022946"/>
    </source>
</evidence>
<dbReference type="AlphaFoldDB" id="S8E0C6"/>
<accession>S8E0C6</accession>
<protein>
    <recommendedName>
        <fullName evidence="6">Mitochondrial transcription termination factor family protein</fullName>
    </recommendedName>
</protein>
<organism evidence="4 5">
    <name type="scientific">Genlisea aurea</name>
    <dbReference type="NCBI Taxonomy" id="192259"/>
    <lineage>
        <taxon>Eukaryota</taxon>
        <taxon>Viridiplantae</taxon>
        <taxon>Streptophyta</taxon>
        <taxon>Embryophyta</taxon>
        <taxon>Tracheophyta</taxon>
        <taxon>Spermatophyta</taxon>
        <taxon>Magnoliopsida</taxon>
        <taxon>eudicotyledons</taxon>
        <taxon>Gunneridae</taxon>
        <taxon>Pentapetalae</taxon>
        <taxon>asterids</taxon>
        <taxon>lamiids</taxon>
        <taxon>Lamiales</taxon>
        <taxon>Lentibulariaceae</taxon>
        <taxon>Genlisea</taxon>
    </lineage>
</organism>
<dbReference type="FunFam" id="1.25.70.10:FF:000001">
    <property type="entry name" value="Mitochondrial transcription termination factor-like"/>
    <property type="match status" value="1"/>
</dbReference>
<proteinExistence type="inferred from homology"/>
<dbReference type="Proteomes" id="UP000015453">
    <property type="component" value="Unassembled WGS sequence"/>
</dbReference>
<dbReference type="PANTHER" id="PTHR13068:SF130">
    <property type="entry name" value="TRANSCRIPTION TERMINATION FACTOR MTERF6, CHLOROPLASTIC_MITOCHONDRIAL-LIKE"/>
    <property type="match status" value="1"/>
</dbReference>
<dbReference type="OrthoDB" id="637682at2759"/>
<keyword evidence="3" id="KW-0809">Transit peptide</keyword>
<evidence type="ECO:0000256" key="2">
    <source>
        <dbReference type="ARBA" id="ARBA00022472"/>
    </source>
</evidence>
<dbReference type="EMBL" id="AUSU01004046">
    <property type="protein sequence ID" value="EPS65777.1"/>
    <property type="molecule type" value="Genomic_DNA"/>
</dbReference>
<dbReference type="Gene3D" id="1.25.70.10">
    <property type="entry name" value="Transcription termination factor 3, mitochondrial"/>
    <property type="match status" value="1"/>
</dbReference>
<comment type="caution">
    <text evidence="4">The sequence shown here is derived from an EMBL/GenBank/DDBJ whole genome shotgun (WGS) entry which is preliminary data.</text>
</comment>
<sequence length="353" mass="40806">MISAQISRSFTYLFQRNASFLREPQFFRPLAQYSFSSAAKKDSRVSESIKLYLKEIGLSDAELENAFKHEPRLPSVDLEKSIKPKIKTFDDFGFSNSEIAVIISRAPKILFYSLKDRVIPSMCFLKDLLGSSHDDMFKVLKRFGWFLTIDLKKHIWPNIEHLHKYGVPMEHILRHFRSFPRSLCINNATLMRRIDKLEALGMNDAHSKMYIHAFRVVGGMSNEVWERKLQAFRDLGFTETEISAIFKTAPVVFSTSPEKLRKTMAVLLSTKKYGNAAVVSCAAIFSRSIEKRLKPRVEILKILEKMNLIEKWPSLGVVAIYSSKRFHDTFVAPHISQLQEAFPVKSKRWITNY</sequence>
<dbReference type="InterPro" id="IPR003690">
    <property type="entry name" value="MTERF"/>
</dbReference>
<keyword evidence="2" id="KW-0806">Transcription termination</keyword>
<reference evidence="4 5" key="1">
    <citation type="journal article" date="2013" name="BMC Genomics">
        <title>The miniature genome of a carnivorous plant Genlisea aurea contains a low number of genes and short non-coding sequences.</title>
        <authorList>
            <person name="Leushkin E.V."/>
            <person name="Sutormin R.A."/>
            <person name="Nabieva E.R."/>
            <person name="Penin A.A."/>
            <person name="Kondrashov A.S."/>
            <person name="Logacheva M.D."/>
        </authorList>
    </citation>
    <scope>NUCLEOTIDE SEQUENCE [LARGE SCALE GENOMIC DNA]</scope>
</reference>